<comment type="caution">
    <text evidence="1">The sequence shown here is derived from an EMBL/GenBank/DDBJ whole genome shotgun (WGS) entry which is preliminary data.</text>
</comment>
<gene>
    <name evidence="1" type="ORF">H2199_005281</name>
</gene>
<reference evidence="1" key="1">
    <citation type="submission" date="2022-10" db="EMBL/GenBank/DDBJ databases">
        <title>Culturing micro-colonial fungi from biological soil crusts in the Mojave desert and describing Neophaeococcomyces mojavensis, and introducing the new genera and species Taxawa tesnikishii.</title>
        <authorList>
            <person name="Kurbessoian T."/>
            <person name="Stajich J.E."/>
        </authorList>
    </citation>
    <scope>NUCLEOTIDE SEQUENCE</scope>
    <source>
        <strain evidence="1">JES_115</strain>
    </source>
</reference>
<sequence>MEDPPLASLSLTHVNYNPDDRLSYLCAWLALVPQGLCITYATLVWSTREVEVLLMFTGQLACEALNWCLKRYIKEERPRREIPGTGHFCASFIHSATTNRYICGTEMNGKGYGMPSSHAQFVAFFSVTLALFLLFRHLPHPTQTHTPITFIERALLALISILGAGAVAWSRIYLNYHTPQQVLVGCAAGAGFAGVWFAFTSYLRKAEWIDWALDMAPARALRFRDLVVQEDLVDAGWARWDSQRKKRLLKPEKDR</sequence>
<accession>A0ACC2Z315</accession>
<proteinExistence type="predicted"/>
<dbReference type="Proteomes" id="UP001172680">
    <property type="component" value="Unassembled WGS sequence"/>
</dbReference>
<protein>
    <submittedName>
        <fullName evidence="1">Uncharacterized protein</fullName>
    </submittedName>
</protein>
<organism evidence="1 2">
    <name type="scientific">Coniosporium tulheliwenetii</name>
    <dbReference type="NCBI Taxonomy" id="3383036"/>
    <lineage>
        <taxon>Eukaryota</taxon>
        <taxon>Fungi</taxon>
        <taxon>Dikarya</taxon>
        <taxon>Ascomycota</taxon>
        <taxon>Pezizomycotina</taxon>
        <taxon>Dothideomycetes</taxon>
        <taxon>Dothideomycetes incertae sedis</taxon>
        <taxon>Coniosporium</taxon>
    </lineage>
</organism>
<name>A0ACC2Z315_9PEZI</name>
<evidence type="ECO:0000313" key="1">
    <source>
        <dbReference type="EMBL" id="KAJ9642066.1"/>
    </source>
</evidence>
<evidence type="ECO:0000313" key="2">
    <source>
        <dbReference type="Proteomes" id="UP001172680"/>
    </source>
</evidence>
<keyword evidence="2" id="KW-1185">Reference proteome</keyword>
<dbReference type="EMBL" id="JAPDRP010000014">
    <property type="protein sequence ID" value="KAJ9642066.1"/>
    <property type="molecule type" value="Genomic_DNA"/>
</dbReference>